<dbReference type="AlphaFoldDB" id="A0A2V4MZ04"/>
<keyword evidence="1" id="KW-0175">Coiled coil</keyword>
<dbReference type="EMBL" id="QFVT01000004">
    <property type="protein sequence ID" value="PYC47794.1"/>
    <property type="molecule type" value="Genomic_DNA"/>
</dbReference>
<comment type="caution">
    <text evidence="3">The sequence shown here is derived from an EMBL/GenBank/DDBJ whole genome shotgun (WGS) entry which is preliminary data.</text>
</comment>
<protein>
    <submittedName>
        <fullName evidence="3">Efflux transporter periplasmic adaptor subunit</fullName>
    </submittedName>
</protein>
<organism evidence="3 4">
    <name type="scientific">Litorivita pollutaquae</name>
    <dbReference type="NCBI Taxonomy" id="2200892"/>
    <lineage>
        <taxon>Bacteria</taxon>
        <taxon>Pseudomonadati</taxon>
        <taxon>Pseudomonadota</taxon>
        <taxon>Alphaproteobacteria</taxon>
        <taxon>Rhodobacterales</taxon>
        <taxon>Paracoccaceae</taxon>
        <taxon>Litorivita</taxon>
    </lineage>
</organism>
<evidence type="ECO:0000259" key="2">
    <source>
        <dbReference type="Pfam" id="PF25917"/>
    </source>
</evidence>
<dbReference type="PANTHER" id="PTHR30469">
    <property type="entry name" value="MULTIDRUG RESISTANCE PROTEIN MDTA"/>
    <property type="match status" value="1"/>
</dbReference>
<feature type="coiled-coil region" evidence="1">
    <location>
        <begin position="206"/>
        <end position="233"/>
    </location>
</feature>
<dbReference type="RefSeq" id="WP_110795444.1">
    <property type="nucleotide sequence ID" value="NZ_KZ826483.1"/>
</dbReference>
<evidence type="ECO:0000313" key="4">
    <source>
        <dbReference type="Proteomes" id="UP000248012"/>
    </source>
</evidence>
<dbReference type="InterPro" id="IPR058625">
    <property type="entry name" value="MdtA-like_BSH"/>
</dbReference>
<evidence type="ECO:0000256" key="1">
    <source>
        <dbReference type="SAM" id="Coils"/>
    </source>
</evidence>
<dbReference type="OrthoDB" id="7626141at2"/>
<dbReference type="Gene3D" id="1.10.287.470">
    <property type="entry name" value="Helix hairpin bin"/>
    <property type="match status" value="1"/>
</dbReference>
<dbReference type="Gene3D" id="2.40.420.20">
    <property type="match status" value="1"/>
</dbReference>
<dbReference type="Gene3D" id="2.40.30.170">
    <property type="match status" value="1"/>
</dbReference>
<evidence type="ECO:0000313" key="3">
    <source>
        <dbReference type="EMBL" id="PYC47794.1"/>
    </source>
</evidence>
<dbReference type="GO" id="GO:1990281">
    <property type="term" value="C:efflux pump complex"/>
    <property type="evidence" value="ECO:0007669"/>
    <property type="project" value="TreeGrafter"/>
</dbReference>
<dbReference type="Pfam" id="PF25917">
    <property type="entry name" value="BSH_RND"/>
    <property type="match status" value="1"/>
</dbReference>
<name>A0A2V4MZ04_9RHOB</name>
<dbReference type="Proteomes" id="UP000248012">
    <property type="component" value="Unassembled WGS sequence"/>
</dbReference>
<dbReference type="Gene3D" id="2.40.50.100">
    <property type="match status" value="1"/>
</dbReference>
<reference evidence="3 4" key="1">
    <citation type="submission" date="2018-05" db="EMBL/GenBank/DDBJ databases">
        <title>Oceanovita maritima gen. nov., sp. nov., a marine bacterium in the family Rhodobacteraceae isolated from surface seawater of Lundu port Xiamen, China.</title>
        <authorList>
            <person name="Hetharua B.H."/>
            <person name="Min D."/>
            <person name="Liao H."/>
            <person name="Tian Y."/>
        </authorList>
    </citation>
    <scope>NUCLEOTIDE SEQUENCE [LARGE SCALE GENOMIC DNA]</scope>
    <source>
        <strain evidence="3 4">FSX-11</strain>
    </source>
</reference>
<feature type="domain" description="Multidrug resistance protein MdtA-like barrel-sandwich hybrid" evidence="2">
    <location>
        <begin position="79"/>
        <end position="256"/>
    </location>
</feature>
<sequence>MRFLRRGMTGLFLMSVTLGLLVWAGAVVVSAVQQRMGREAPQMTARERVFTVNVLRAESVDVAPVMEAFGAVTSRISLEIRAAVGGRVIALDDAFVEGGRVRAGQVLAQIDPAEAASALERAKNDLLDAEAEARDAARGLELAIDEVAAAQQQADLRRRAFERQKDLQGRGVGTAAAVEEAELTASAARQSVLSRRQALAVAEARVDQAQTALSRVNLALAQAERDLRDTEITAAFDGTLSNVTVARGGLVSVNERLADLIDPDALEVSFRVSTAQYARLLNNAGRLPDVPVKVQLDLGTAVLEARGHIARESAEVGDGQTGRVIYAQLEGAVGLKPGDFVSVHITEPVLTGVVQLPASAMDATHEVLVVNEDERLEAVQVQLLRRQGDAILVSAEGLEGRIVVARRSPLLGTGIKVRPLQMSEERAAAEPGRRAEPMVELDEMRRARVVALVEGSERFPDAMKARLLSRLSQPKVPASMVARIEARIGG</sequence>
<dbReference type="SUPFAM" id="SSF111369">
    <property type="entry name" value="HlyD-like secretion proteins"/>
    <property type="match status" value="1"/>
</dbReference>
<proteinExistence type="predicted"/>
<accession>A0A2V4MZ04</accession>
<dbReference type="GO" id="GO:0015562">
    <property type="term" value="F:efflux transmembrane transporter activity"/>
    <property type="evidence" value="ECO:0007669"/>
    <property type="project" value="TreeGrafter"/>
</dbReference>
<keyword evidence="4" id="KW-1185">Reference proteome</keyword>
<gene>
    <name evidence="3" type="ORF">DI396_06755</name>
</gene>